<dbReference type="EMBL" id="BLLA01000001">
    <property type="protein sequence ID" value="GFG94362.1"/>
    <property type="molecule type" value="Genomic_DNA"/>
</dbReference>
<dbReference type="Pfam" id="PF05870">
    <property type="entry name" value="PA_decarbox"/>
    <property type="match status" value="1"/>
</dbReference>
<name>A0A7I9Z0K8_9MYCO</name>
<proteinExistence type="predicted"/>
<dbReference type="Gene3D" id="2.40.128.20">
    <property type="match status" value="1"/>
</dbReference>
<dbReference type="InterPro" id="IPR012674">
    <property type="entry name" value="Calycin"/>
</dbReference>
<dbReference type="InterPro" id="IPR008729">
    <property type="entry name" value="PA_de_COase"/>
</dbReference>
<gene>
    <name evidence="1" type="ORF">MTIM_02410</name>
</gene>
<evidence type="ECO:0000313" key="1">
    <source>
        <dbReference type="EMBL" id="GFG94362.1"/>
    </source>
</evidence>
<dbReference type="GO" id="GO:0016831">
    <property type="term" value="F:carboxy-lyase activity"/>
    <property type="evidence" value="ECO:0007669"/>
    <property type="project" value="InterPro"/>
</dbReference>
<accession>A0A7I9Z0K8</accession>
<dbReference type="SUPFAM" id="SSF50814">
    <property type="entry name" value="Lipocalins"/>
    <property type="match status" value="1"/>
</dbReference>
<evidence type="ECO:0000313" key="2">
    <source>
        <dbReference type="Proteomes" id="UP000465301"/>
    </source>
</evidence>
<dbReference type="CDD" id="cd14241">
    <property type="entry name" value="PAD"/>
    <property type="match status" value="1"/>
</dbReference>
<dbReference type="AlphaFoldDB" id="A0A7I9Z0K8"/>
<dbReference type="PANTHER" id="PTHR40087">
    <property type="entry name" value="PHENOLIC ACID DECARBOXYLASE PADC"/>
    <property type="match status" value="1"/>
</dbReference>
<sequence>MYDEQRQTRAAVGPFEPHFAARDRDRSLNHLSTIADLRAFRRTAAHAGGRIGVNLLYERRGVPGRIVTVAASTAETHTGGTAMTSVANPIPPQDFSGIVGHRFIYTYANGWQYEMYVKNATTIDYRIHSGHVGGRWVKGQEVNLVQLDDDSFKISWTEPTGTCVAVNVLPSKRRIHGVIFFPQWIRVHGERTVCYQNEHLDEMRAYRDQGPTYPIYEVPEFAYITLFEYVGTDDESVIDTGPDRLPPGWSDRTN</sequence>
<evidence type="ECO:0008006" key="3">
    <source>
        <dbReference type="Google" id="ProtNLM"/>
    </source>
</evidence>
<keyword evidence="2" id="KW-1185">Reference proteome</keyword>
<organism evidence="1 2">
    <name type="scientific">Mycobacterium timonense</name>
    <dbReference type="NCBI Taxonomy" id="701043"/>
    <lineage>
        <taxon>Bacteria</taxon>
        <taxon>Bacillati</taxon>
        <taxon>Actinomycetota</taxon>
        <taxon>Actinomycetes</taxon>
        <taxon>Mycobacteriales</taxon>
        <taxon>Mycobacteriaceae</taxon>
        <taxon>Mycobacterium</taxon>
        <taxon>Mycobacterium avium complex (MAC)</taxon>
    </lineage>
</organism>
<protein>
    <recommendedName>
        <fullName evidence="3">Phenolic acid decarboxylase</fullName>
    </recommendedName>
</protein>
<dbReference type="Proteomes" id="UP000465301">
    <property type="component" value="Unassembled WGS sequence"/>
</dbReference>
<dbReference type="PANTHER" id="PTHR40087:SF1">
    <property type="entry name" value="PHENOLIC ACID DECARBOXYLASE PADC"/>
    <property type="match status" value="1"/>
</dbReference>
<reference evidence="1 2" key="1">
    <citation type="journal article" date="2019" name="Emerg. Microbes Infect.">
        <title>Comprehensive subspecies identification of 175 nontuberculous mycobacteria species based on 7547 genomic profiles.</title>
        <authorList>
            <person name="Matsumoto Y."/>
            <person name="Kinjo T."/>
            <person name="Motooka D."/>
            <person name="Nabeya D."/>
            <person name="Jung N."/>
            <person name="Uechi K."/>
            <person name="Horii T."/>
            <person name="Iida T."/>
            <person name="Fujita J."/>
            <person name="Nakamura S."/>
        </authorList>
    </citation>
    <scope>NUCLEOTIDE SEQUENCE [LARGE SCALE GENOMIC DNA]</scope>
    <source>
        <strain evidence="1 2">JCM 30726</strain>
    </source>
</reference>
<comment type="caution">
    <text evidence="1">The sequence shown here is derived from an EMBL/GenBank/DDBJ whole genome shotgun (WGS) entry which is preliminary data.</text>
</comment>